<evidence type="ECO:0000259" key="4">
    <source>
        <dbReference type="PROSITE" id="PS01124"/>
    </source>
</evidence>
<dbReference type="PROSITE" id="PS01124">
    <property type="entry name" value="HTH_ARAC_FAMILY_2"/>
    <property type="match status" value="1"/>
</dbReference>
<dbReference type="InterPro" id="IPR018062">
    <property type="entry name" value="HTH_AraC-typ_CS"/>
</dbReference>
<feature type="domain" description="HTH araC/xylS-type" evidence="4">
    <location>
        <begin position="237"/>
        <end position="335"/>
    </location>
</feature>
<dbReference type="EMBL" id="JBHRSL010000004">
    <property type="protein sequence ID" value="MFC3051589.1"/>
    <property type="molecule type" value="Genomic_DNA"/>
</dbReference>
<reference evidence="6" key="1">
    <citation type="journal article" date="2019" name="Int. J. Syst. Evol. Microbiol.">
        <title>The Global Catalogue of Microorganisms (GCM) 10K type strain sequencing project: providing services to taxonomists for standard genome sequencing and annotation.</title>
        <authorList>
            <consortium name="The Broad Institute Genomics Platform"/>
            <consortium name="The Broad Institute Genome Sequencing Center for Infectious Disease"/>
            <person name="Wu L."/>
            <person name="Ma J."/>
        </authorList>
    </citation>
    <scope>NUCLEOTIDE SEQUENCE [LARGE SCALE GENOMIC DNA]</scope>
    <source>
        <strain evidence="6">KCTC 62164</strain>
    </source>
</reference>
<comment type="caution">
    <text evidence="5">The sequence shown here is derived from an EMBL/GenBank/DDBJ whole genome shotgun (WGS) entry which is preliminary data.</text>
</comment>
<dbReference type="InterPro" id="IPR009057">
    <property type="entry name" value="Homeodomain-like_sf"/>
</dbReference>
<evidence type="ECO:0000313" key="5">
    <source>
        <dbReference type="EMBL" id="MFC3051589.1"/>
    </source>
</evidence>
<protein>
    <submittedName>
        <fullName evidence="5">Helix-turn-helix domain-containing protein</fullName>
    </submittedName>
</protein>
<evidence type="ECO:0000256" key="1">
    <source>
        <dbReference type="ARBA" id="ARBA00023015"/>
    </source>
</evidence>
<proteinExistence type="predicted"/>
<keyword evidence="2" id="KW-0238">DNA-binding</keyword>
<gene>
    <name evidence="5" type="ORF">ACFOKA_06725</name>
</gene>
<keyword evidence="1" id="KW-0805">Transcription regulation</keyword>
<dbReference type="SUPFAM" id="SSF46689">
    <property type="entry name" value="Homeodomain-like"/>
    <property type="match status" value="1"/>
</dbReference>
<accession>A0ABV7D365</accession>
<dbReference type="PANTHER" id="PTHR43280:SF31">
    <property type="entry name" value="TRANSCRIPTIONAL REGULATORY PROTEIN"/>
    <property type="match status" value="1"/>
</dbReference>
<organism evidence="5 6">
    <name type="scientific">Kordiimonas pumila</name>
    <dbReference type="NCBI Taxonomy" id="2161677"/>
    <lineage>
        <taxon>Bacteria</taxon>
        <taxon>Pseudomonadati</taxon>
        <taxon>Pseudomonadota</taxon>
        <taxon>Alphaproteobacteria</taxon>
        <taxon>Kordiimonadales</taxon>
        <taxon>Kordiimonadaceae</taxon>
        <taxon>Kordiimonas</taxon>
    </lineage>
</organism>
<dbReference type="PROSITE" id="PS00041">
    <property type="entry name" value="HTH_ARAC_FAMILY_1"/>
    <property type="match status" value="1"/>
</dbReference>
<keyword evidence="6" id="KW-1185">Reference proteome</keyword>
<evidence type="ECO:0000313" key="6">
    <source>
        <dbReference type="Proteomes" id="UP001595444"/>
    </source>
</evidence>
<keyword evidence="3" id="KW-0804">Transcription</keyword>
<dbReference type="Gene3D" id="1.10.10.60">
    <property type="entry name" value="Homeodomain-like"/>
    <property type="match status" value="1"/>
</dbReference>
<evidence type="ECO:0000256" key="3">
    <source>
        <dbReference type="ARBA" id="ARBA00023163"/>
    </source>
</evidence>
<dbReference type="RefSeq" id="WP_194215066.1">
    <property type="nucleotide sequence ID" value="NZ_CP061205.1"/>
</dbReference>
<name>A0ABV7D365_9PROT</name>
<evidence type="ECO:0000256" key="2">
    <source>
        <dbReference type="ARBA" id="ARBA00023125"/>
    </source>
</evidence>
<dbReference type="Pfam" id="PF12833">
    <property type="entry name" value="HTH_18"/>
    <property type="match status" value="1"/>
</dbReference>
<dbReference type="PANTHER" id="PTHR43280">
    <property type="entry name" value="ARAC-FAMILY TRANSCRIPTIONAL REGULATOR"/>
    <property type="match status" value="1"/>
</dbReference>
<dbReference type="Proteomes" id="UP001595444">
    <property type="component" value="Unassembled WGS sequence"/>
</dbReference>
<dbReference type="InterPro" id="IPR018060">
    <property type="entry name" value="HTH_AraC"/>
</dbReference>
<dbReference type="SMART" id="SM00342">
    <property type="entry name" value="HTH_ARAC"/>
    <property type="match status" value="1"/>
</dbReference>
<sequence>MLDSPTATKPDTTNLLALFESREERVFANRVDTAEAVPAEQFDMWQHCAAGIAELGRPGPLNAPFRGTMTNYFTSSIGYVQHTIHDHCHMDRTQKIIDTQEVELLAVQLRLSGQEVQHNLKADQLFSPGDIRIADLSQPLFSENPAYDNIGILVTKKELLDRLPRLDKLHGFTMQAGPMTNILKTHMQSVMAEMPGLSQLDAEKVASVTIEMLSAALLGIEAPHILESESMSGPVLRSVRICIENNLHKPGLNPDSIARMVGVSRTKLFQVCKPYGSPMELLHYRRMRRATELMKSEPSITISEVSFAVGYENRETFSRIFRREFGFSARDFLQSYRLNTPQ</sequence>